<keyword evidence="1" id="KW-0812">Transmembrane</keyword>
<comment type="caution">
    <text evidence="2">The sequence shown here is derived from an EMBL/GenBank/DDBJ whole genome shotgun (WGS) entry which is preliminary data.</text>
</comment>
<evidence type="ECO:0000313" key="3">
    <source>
        <dbReference type="Proteomes" id="UP000593560"/>
    </source>
</evidence>
<protein>
    <submittedName>
        <fullName evidence="2">Uncharacterized protein</fullName>
    </submittedName>
</protein>
<sequence length="123" mass="13939">MPSMKHIKETKTLSSGSGRLVEYSLKVQKQSEKMDGVTQLALPVLGIVAAAAATFYVVSFSELREVFFFFLSLASFYVVSFSELREKSFRDLEDSEYEKGGFDSYVSSRKRRAIRKAEKKAKD</sequence>
<evidence type="ECO:0000313" key="2">
    <source>
        <dbReference type="EMBL" id="MBA0802850.1"/>
    </source>
</evidence>
<keyword evidence="3" id="KW-1185">Reference proteome</keyword>
<gene>
    <name evidence="2" type="ORF">Gohar_013119</name>
</gene>
<dbReference type="Proteomes" id="UP000593560">
    <property type="component" value="Unassembled WGS sequence"/>
</dbReference>
<dbReference type="PANTHER" id="PTHR37225">
    <property type="entry name" value="OSJNBA0011F23.3 PROTEIN"/>
    <property type="match status" value="1"/>
</dbReference>
<dbReference type="EMBL" id="JABFAD010000007">
    <property type="protein sequence ID" value="MBA0802850.1"/>
    <property type="molecule type" value="Genomic_DNA"/>
</dbReference>
<keyword evidence="1" id="KW-1133">Transmembrane helix</keyword>
<proteinExistence type="predicted"/>
<organism evidence="2 3">
    <name type="scientific">Gossypium harknessii</name>
    <dbReference type="NCBI Taxonomy" id="34285"/>
    <lineage>
        <taxon>Eukaryota</taxon>
        <taxon>Viridiplantae</taxon>
        <taxon>Streptophyta</taxon>
        <taxon>Embryophyta</taxon>
        <taxon>Tracheophyta</taxon>
        <taxon>Spermatophyta</taxon>
        <taxon>Magnoliopsida</taxon>
        <taxon>eudicotyledons</taxon>
        <taxon>Gunneridae</taxon>
        <taxon>Pentapetalae</taxon>
        <taxon>rosids</taxon>
        <taxon>malvids</taxon>
        <taxon>Malvales</taxon>
        <taxon>Malvaceae</taxon>
        <taxon>Malvoideae</taxon>
        <taxon>Gossypium</taxon>
    </lineage>
</organism>
<dbReference type="AlphaFoldDB" id="A0A7J9GZA1"/>
<name>A0A7J9GZA1_9ROSI</name>
<feature type="transmembrane region" description="Helical" evidence="1">
    <location>
        <begin position="66"/>
        <end position="84"/>
    </location>
</feature>
<keyword evidence="1" id="KW-0472">Membrane</keyword>
<dbReference type="OrthoDB" id="683235at2759"/>
<evidence type="ECO:0000256" key="1">
    <source>
        <dbReference type="SAM" id="Phobius"/>
    </source>
</evidence>
<reference evidence="2 3" key="1">
    <citation type="journal article" date="2019" name="Genome Biol. Evol.">
        <title>Insights into the evolution of the New World diploid cottons (Gossypium, subgenus Houzingenia) based on genome sequencing.</title>
        <authorList>
            <person name="Grover C.E."/>
            <person name="Arick M.A. 2nd"/>
            <person name="Thrash A."/>
            <person name="Conover J.L."/>
            <person name="Sanders W.S."/>
            <person name="Peterson D.G."/>
            <person name="Frelichowski J.E."/>
            <person name="Scheffler J.A."/>
            <person name="Scheffler B.E."/>
            <person name="Wendel J.F."/>
        </authorList>
    </citation>
    <scope>NUCLEOTIDE SEQUENCE [LARGE SCALE GENOMIC DNA]</scope>
    <source>
        <strain evidence="2">0</strain>
        <tissue evidence="2">Leaf</tissue>
    </source>
</reference>
<dbReference type="PANTHER" id="PTHR37225:SF1">
    <property type="entry name" value="OS04G0657900 PROTEIN"/>
    <property type="match status" value="1"/>
</dbReference>
<accession>A0A7J9GZA1</accession>
<feature type="transmembrane region" description="Helical" evidence="1">
    <location>
        <begin position="40"/>
        <end position="60"/>
    </location>
</feature>